<dbReference type="OrthoDB" id="35850at2157"/>
<keyword evidence="3" id="KW-1003">Cell membrane</keyword>
<dbReference type="PANTHER" id="PTHR43553:SF27">
    <property type="entry name" value="ENERGY-COUPLING FACTOR TRANSPORTER ATP-BINDING PROTEIN ECFA2"/>
    <property type="match status" value="1"/>
</dbReference>
<dbReference type="Proteomes" id="UP000060043">
    <property type="component" value="Chromosome"/>
</dbReference>
<evidence type="ECO:0000256" key="7">
    <source>
        <dbReference type="ARBA" id="ARBA00023136"/>
    </source>
</evidence>
<protein>
    <submittedName>
        <fullName evidence="10">ABC transporter ATP-binding protein</fullName>
    </submittedName>
</protein>
<reference evidence="12 13" key="1">
    <citation type="submission" date="2015-12" db="EMBL/GenBank/DDBJ databases">
        <title>A stable core within a dynamic pangenome in Sulfolobus acidocaldarius.</title>
        <authorList>
            <person name="Anderson R."/>
            <person name="Kouris A."/>
            <person name="Seward C."/>
            <person name="Campbell K."/>
            <person name="Whitaker R."/>
        </authorList>
    </citation>
    <scope>NUCLEOTIDE SEQUENCE [LARGE SCALE GENOMIC DNA]</scope>
    <source>
        <strain evidence="10 13">GG12-C01-09</strain>
        <strain evidence="11 12">NG05B_CO5_07</strain>
    </source>
</reference>
<keyword evidence="5 10" id="KW-0067">ATP-binding</keyword>
<dbReference type="OMA" id="MHMARIA"/>
<dbReference type="PROSITE" id="PS00211">
    <property type="entry name" value="ABC_TRANSPORTER_1"/>
    <property type="match status" value="1"/>
</dbReference>
<dbReference type="GO" id="GO:0016887">
    <property type="term" value="F:ATP hydrolysis activity"/>
    <property type="evidence" value="ECO:0007669"/>
    <property type="project" value="InterPro"/>
</dbReference>
<proteinExistence type="predicted"/>
<dbReference type="EMBL" id="CP013694">
    <property type="protein sequence ID" value="ALU28859.1"/>
    <property type="molecule type" value="Genomic_DNA"/>
</dbReference>
<dbReference type="STRING" id="1435377.SUSAZ_04010"/>
<evidence type="ECO:0000259" key="9">
    <source>
        <dbReference type="PROSITE" id="PS50893"/>
    </source>
</evidence>
<sequence length="372" mass="42603">MLSINDTLVIDDNDIVGLVGKNGSGKTTLIKNALCLGQNRFKIILDGDDFCEHREYSKLTGVFQEPATQILALTCEEELKLRSLFHTIDFNIAKKIMENYINRDFYTLSDGYKKRFVIASALSSNPKHILLDEPFANLDKYSTKLVKEIIPKGSLIAEHRIKEIRDLVSKVYLIKEINRIVEIEKEKLYDEKFLREEGLRGFKLPEINIKPKDKVIFEYSWIKLREGEILCLVGRNGVGKTTTLKKLVNKVYIIFQNPDLQFFKPRVIDEVKDEEALRLFKIKDLAEKSPFTLSYGQKMRVLIATAFASGSKVIGFDEPSVGMDGEALLSFYQMVKILKEEGKAMIIATHDEDILSLCDKVVNLEEMRIVYT</sequence>
<dbReference type="AlphaFoldDB" id="A0A0U3FEV3"/>
<dbReference type="EMBL" id="CP013695">
    <property type="protein sequence ID" value="ALU31581.1"/>
    <property type="molecule type" value="Genomic_DNA"/>
</dbReference>
<dbReference type="Pfam" id="PF00005">
    <property type="entry name" value="ABC_tran"/>
    <property type="match status" value="2"/>
</dbReference>
<dbReference type="CDD" id="cd03225">
    <property type="entry name" value="ABC_cobalt_CbiO_domain1"/>
    <property type="match status" value="1"/>
</dbReference>
<comment type="subcellular location">
    <subcellularLocation>
        <location evidence="1">Cell membrane</location>
        <topology evidence="1">Peripheral membrane protein</topology>
    </subcellularLocation>
</comment>
<accession>A0A0U3FEV3</accession>
<keyword evidence="6" id="KW-1278">Translocase</keyword>
<evidence type="ECO:0000256" key="1">
    <source>
        <dbReference type="ARBA" id="ARBA00004202"/>
    </source>
</evidence>
<dbReference type="PaxDb" id="1435377-SUSAZ_04010"/>
<dbReference type="PANTHER" id="PTHR43553">
    <property type="entry name" value="HEAVY METAL TRANSPORTER"/>
    <property type="match status" value="1"/>
</dbReference>
<evidence type="ECO:0000256" key="5">
    <source>
        <dbReference type="ARBA" id="ARBA00022840"/>
    </source>
</evidence>
<evidence type="ECO:0000256" key="8">
    <source>
        <dbReference type="ARBA" id="ARBA00025157"/>
    </source>
</evidence>
<dbReference type="PROSITE" id="PS50893">
    <property type="entry name" value="ABC_TRANSPORTER_2"/>
    <property type="match status" value="1"/>
</dbReference>
<evidence type="ECO:0000313" key="10">
    <source>
        <dbReference type="EMBL" id="ALU28859.1"/>
    </source>
</evidence>
<evidence type="ECO:0000256" key="6">
    <source>
        <dbReference type="ARBA" id="ARBA00022967"/>
    </source>
</evidence>
<dbReference type="GO" id="GO:0005524">
    <property type="term" value="F:ATP binding"/>
    <property type="evidence" value="ECO:0007669"/>
    <property type="project" value="UniProtKB-KW"/>
</dbReference>
<dbReference type="GO" id="GO:0043190">
    <property type="term" value="C:ATP-binding cassette (ABC) transporter complex"/>
    <property type="evidence" value="ECO:0007669"/>
    <property type="project" value="TreeGrafter"/>
</dbReference>
<dbReference type="SMART" id="SM00382">
    <property type="entry name" value="AAA"/>
    <property type="match status" value="2"/>
</dbReference>
<evidence type="ECO:0000313" key="11">
    <source>
        <dbReference type="EMBL" id="ALU31581.1"/>
    </source>
</evidence>
<dbReference type="InterPro" id="IPR003439">
    <property type="entry name" value="ABC_transporter-like_ATP-bd"/>
</dbReference>
<dbReference type="SUPFAM" id="SSF52540">
    <property type="entry name" value="P-loop containing nucleoside triphosphate hydrolases"/>
    <property type="match status" value="2"/>
</dbReference>
<dbReference type="Proteomes" id="UP000065473">
    <property type="component" value="Chromosome"/>
</dbReference>
<evidence type="ECO:0000313" key="12">
    <source>
        <dbReference type="Proteomes" id="UP000060043"/>
    </source>
</evidence>
<dbReference type="InterPro" id="IPR027417">
    <property type="entry name" value="P-loop_NTPase"/>
</dbReference>
<evidence type="ECO:0000256" key="2">
    <source>
        <dbReference type="ARBA" id="ARBA00022448"/>
    </source>
</evidence>
<comment type="function">
    <text evidence="8">Probably part of an ABC transporter complex. Responsible for energy coupling to the transport system.</text>
</comment>
<evidence type="ECO:0000256" key="4">
    <source>
        <dbReference type="ARBA" id="ARBA00022741"/>
    </source>
</evidence>
<evidence type="ECO:0000256" key="3">
    <source>
        <dbReference type="ARBA" id="ARBA00022475"/>
    </source>
</evidence>
<dbReference type="Gene3D" id="3.40.50.300">
    <property type="entry name" value="P-loop containing nucleotide triphosphate hydrolases"/>
    <property type="match status" value="3"/>
</dbReference>
<dbReference type="InterPro" id="IPR050095">
    <property type="entry name" value="ECF_ABC_transporter_ATP-bd"/>
</dbReference>
<feature type="domain" description="ABC transporter" evidence="9">
    <location>
        <begin position="2"/>
        <end position="201"/>
    </location>
</feature>
<dbReference type="InterPro" id="IPR015856">
    <property type="entry name" value="ABC_transpr_CbiO/EcfA_su"/>
</dbReference>
<dbReference type="InterPro" id="IPR017871">
    <property type="entry name" value="ABC_transporter-like_CS"/>
</dbReference>
<dbReference type="RefSeq" id="WP_011277747.1">
    <property type="nucleotide sequence ID" value="NZ_BHWZ01000001.1"/>
</dbReference>
<gene>
    <name evidence="10" type="ORF">ATY89_02030</name>
    <name evidence="11" type="ORF">ATZ20_05065</name>
</gene>
<keyword evidence="7" id="KW-0472">Membrane</keyword>
<keyword evidence="2" id="KW-0813">Transport</keyword>
<keyword evidence="4" id="KW-0547">Nucleotide-binding</keyword>
<organism evidence="10 13">
    <name type="scientific">Sulfolobus acidocaldarius</name>
    <dbReference type="NCBI Taxonomy" id="2285"/>
    <lineage>
        <taxon>Archaea</taxon>
        <taxon>Thermoproteota</taxon>
        <taxon>Thermoprotei</taxon>
        <taxon>Sulfolobales</taxon>
        <taxon>Sulfolobaceae</taxon>
        <taxon>Sulfolobus</taxon>
    </lineage>
</organism>
<dbReference type="GO" id="GO:0042626">
    <property type="term" value="F:ATPase-coupled transmembrane transporter activity"/>
    <property type="evidence" value="ECO:0007669"/>
    <property type="project" value="TreeGrafter"/>
</dbReference>
<dbReference type="InterPro" id="IPR003593">
    <property type="entry name" value="AAA+_ATPase"/>
</dbReference>
<evidence type="ECO:0000313" key="13">
    <source>
        <dbReference type="Proteomes" id="UP000065473"/>
    </source>
</evidence>
<dbReference type="GeneID" id="14551393"/>
<name>A0A0U3FEV3_9CREN</name>